<name>A0A179F162_METCM</name>
<keyword evidence="3" id="KW-1185">Reference proteome</keyword>
<feature type="compositionally biased region" description="Basic and acidic residues" evidence="1">
    <location>
        <begin position="414"/>
        <end position="427"/>
    </location>
</feature>
<organism evidence="2 3">
    <name type="scientific">Pochonia chlamydosporia 170</name>
    <dbReference type="NCBI Taxonomy" id="1380566"/>
    <lineage>
        <taxon>Eukaryota</taxon>
        <taxon>Fungi</taxon>
        <taxon>Dikarya</taxon>
        <taxon>Ascomycota</taxon>
        <taxon>Pezizomycotina</taxon>
        <taxon>Sordariomycetes</taxon>
        <taxon>Hypocreomycetidae</taxon>
        <taxon>Hypocreales</taxon>
        <taxon>Clavicipitaceae</taxon>
        <taxon>Pochonia</taxon>
    </lineage>
</organism>
<evidence type="ECO:0000313" key="3">
    <source>
        <dbReference type="Proteomes" id="UP000078397"/>
    </source>
</evidence>
<dbReference type="Proteomes" id="UP000078397">
    <property type="component" value="Unassembled WGS sequence"/>
</dbReference>
<dbReference type="KEGG" id="pchm:VFPPC_10237"/>
<feature type="compositionally biased region" description="Acidic residues" evidence="1">
    <location>
        <begin position="432"/>
        <end position="444"/>
    </location>
</feature>
<accession>A0A179F162</accession>
<dbReference type="GeneID" id="28852632"/>
<evidence type="ECO:0000256" key="1">
    <source>
        <dbReference type="SAM" id="MobiDB-lite"/>
    </source>
</evidence>
<dbReference type="RefSeq" id="XP_018137262.1">
    <property type="nucleotide sequence ID" value="XM_018288638.1"/>
</dbReference>
<evidence type="ECO:0000313" key="2">
    <source>
        <dbReference type="EMBL" id="OAQ59207.1"/>
    </source>
</evidence>
<reference evidence="2 3" key="1">
    <citation type="journal article" date="2016" name="PLoS Pathog.">
        <title>Biosynthesis of antibiotic leucinostatins in bio-control fungus Purpureocillium lilacinum and their inhibition on phytophthora revealed by genome mining.</title>
        <authorList>
            <person name="Wang G."/>
            <person name="Liu Z."/>
            <person name="Lin R."/>
            <person name="Li E."/>
            <person name="Mao Z."/>
            <person name="Ling J."/>
            <person name="Yang Y."/>
            <person name="Yin W.B."/>
            <person name="Xie B."/>
        </authorList>
    </citation>
    <scope>NUCLEOTIDE SEQUENCE [LARGE SCALE GENOMIC DNA]</scope>
    <source>
        <strain evidence="2">170</strain>
    </source>
</reference>
<gene>
    <name evidence="2" type="ORF">VFPPC_10237</name>
</gene>
<feature type="region of interest" description="Disordered" evidence="1">
    <location>
        <begin position="188"/>
        <end position="313"/>
    </location>
</feature>
<proteinExistence type="predicted"/>
<feature type="compositionally biased region" description="Acidic residues" evidence="1">
    <location>
        <begin position="79"/>
        <end position="99"/>
    </location>
</feature>
<feature type="region of interest" description="Disordered" evidence="1">
    <location>
        <begin position="529"/>
        <end position="573"/>
    </location>
</feature>
<feature type="region of interest" description="Disordered" evidence="1">
    <location>
        <begin position="149"/>
        <end position="173"/>
    </location>
</feature>
<feature type="compositionally biased region" description="Acidic residues" evidence="1">
    <location>
        <begin position="157"/>
        <end position="167"/>
    </location>
</feature>
<sequence length="573" mass="63748">MSRNIRQKYPAKTAKKASKRRGSDTSSSFDLSDDDGYSAVEEISDSSDDDEDDVDAVEERNILIEAKPSQSPRPQPGSDNDDDNQDDDDDDDEDDDDDYEYSHPVVDPDADESTSWAGIVSEVDESQASDFFHDQAFGSDAAVERHVRFAVPSSESDSTDTDDDDDHGDLFPDIFVSQTSLDPAFRREIEHDPDESSGSGSFWDYNGQYELQNADDSDAEEVIREISDDETPTATPRVPQIDTSPSKFTPAFEEPLELDGYETDGDTTEEDVPEPPIRRKTRRPSVPMSEISDSDVPSPIKTERGQPRVGRFNLDRSDKKPIAVLNPHTRKMMIFTPHRRRQLDLSPEQFNFQWPLEEQSSPILSNSANMMLSAMFSSNTFGDFVNPQTMGPAEAFFPFPSEAGTADESSSASHHGEEDEAEKKLDISDFITWDDGDSSGEEGNDGTWEPSSTPLRPATASSERDLLSHLNSDTVGAFRRNQINQQLILSNKATQDSLAFSGPYNYSAIRGLKSDRFDTAGIPLTPIRRQKKHASDMTRSPLESVSAKRKASSEVGNGHKRHRSISDVNFLRI</sequence>
<comment type="caution">
    <text evidence="2">The sequence shown here is derived from an EMBL/GenBank/DDBJ whole genome shotgun (WGS) entry which is preliminary data.</text>
</comment>
<dbReference type="OrthoDB" id="5399183at2759"/>
<dbReference type="AlphaFoldDB" id="A0A179F162"/>
<dbReference type="EMBL" id="LSBJ02000010">
    <property type="protein sequence ID" value="OAQ59207.1"/>
    <property type="molecule type" value="Genomic_DNA"/>
</dbReference>
<feature type="region of interest" description="Disordered" evidence="1">
    <location>
        <begin position="396"/>
        <end position="464"/>
    </location>
</feature>
<feature type="compositionally biased region" description="Acidic residues" evidence="1">
    <location>
        <begin position="254"/>
        <end position="273"/>
    </location>
</feature>
<feature type="compositionally biased region" description="Acidic residues" evidence="1">
    <location>
        <begin position="31"/>
        <end position="56"/>
    </location>
</feature>
<feature type="region of interest" description="Disordered" evidence="1">
    <location>
        <begin position="1"/>
        <end position="120"/>
    </location>
</feature>
<protein>
    <submittedName>
        <fullName evidence="2">Amidase</fullName>
    </submittedName>
</protein>